<evidence type="ECO:0000256" key="8">
    <source>
        <dbReference type="SAM" id="MobiDB-lite"/>
    </source>
</evidence>
<proteinExistence type="inferred from homology"/>
<dbReference type="PANTHER" id="PTHR48020">
    <property type="entry name" value="PROTON MYO-INOSITOL COTRANSPORTER"/>
    <property type="match status" value="1"/>
</dbReference>
<dbReference type="PROSITE" id="PS00217">
    <property type="entry name" value="SUGAR_TRANSPORT_2"/>
    <property type="match status" value="1"/>
</dbReference>
<comment type="similarity">
    <text evidence="2 7">Belongs to the major facilitator superfamily. Sugar transporter (TC 2.A.1.1) family.</text>
</comment>
<feature type="region of interest" description="Disordered" evidence="8">
    <location>
        <begin position="461"/>
        <end position="490"/>
    </location>
</feature>
<evidence type="ECO:0000259" key="10">
    <source>
        <dbReference type="PROSITE" id="PS50850"/>
    </source>
</evidence>
<keyword evidence="12" id="KW-1185">Reference proteome</keyword>
<dbReference type="EMBL" id="BAAAYG010000010">
    <property type="protein sequence ID" value="GAA3287248.1"/>
    <property type="molecule type" value="Genomic_DNA"/>
</dbReference>
<name>A0ABP6RGT5_9MICC</name>
<dbReference type="InterPro" id="IPR005828">
    <property type="entry name" value="MFS_sugar_transport-like"/>
</dbReference>
<evidence type="ECO:0000256" key="7">
    <source>
        <dbReference type="RuleBase" id="RU003346"/>
    </source>
</evidence>
<evidence type="ECO:0000256" key="9">
    <source>
        <dbReference type="SAM" id="Phobius"/>
    </source>
</evidence>
<evidence type="ECO:0000313" key="11">
    <source>
        <dbReference type="EMBL" id="GAA3287248.1"/>
    </source>
</evidence>
<keyword evidence="5 9" id="KW-1133">Transmembrane helix</keyword>
<dbReference type="Pfam" id="PF00083">
    <property type="entry name" value="Sugar_tr"/>
    <property type="match status" value="1"/>
</dbReference>
<dbReference type="Proteomes" id="UP001501736">
    <property type="component" value="Unassembled WGS sequence"/>
</dbReference>
<sequence>MPTARPAEADSRRSRRAALLVLFGALGGLNWGYDTGVMSTAVLFLREEFALDSWAEGWVVTGLILGAIVGAAGGGRLSDRHGRRPVLIAAAAAFVIAPIGMAAAPTAAVLLAFRVLVGLGAGLAAVTLPVYLAEIAPARIRGRVTATYVLAIVSGQLLGFLVGLAFTPEESWRWMLGLSVVPSVLFAAGLAFIRETPRWLVTKGREEEAREILRRDRSAEEAAAELEEIHAIRQAEQAAGAQTLTVLLRPWVRPILLVGLVVAVLQQIMGANAIIYYAPTTLQNVGFSDQAAVTSNLIIGVMNVLAVWLALTVADRWGRRPLLLGGAAGMALSLGVLAVTNLVLPAPDGFGVVGLVTLACMAAYIFLFQASWGSITWVVLGEIFPLSVRAAAMAVATTALWIGNGVVALGFPPLLEAVGVGWAFAGFAVICCAGLTFTWRRIPETTGRSLEQIETSFHRAAEGSEVPAGYDDADDARRASAPPSPAADRS</sequence>
<organism evidence="11 12">
    <name type="scientific">Nesterenkonia halobia</name>
    <dbReference type="NCBI Taxonomy" id="37922"/>
    <lineage>
        <taxon>Bacteria</taxon>
        <taxon>Bacillati</taxon>
        <taxon>Actinomycetota</taxon>
        <taxon>Actinomycetes</taxon>
        <taxon>Micrococcales</taxon>
        <taxon>Micrococcaceae</taxon>
        <taxon>Nesterenkonia</taxon>
    </lineage>
</organism>
<keyword evidence="4 9" id="KW-0812">Transmembrane</keyword>
<dbReference type="Gene3D" id="1.20.1250.20">
    <property type="entry name" value="MFS general substrate transporter like domains"/>
    <property type="match status" value="1"/>
</dbReference>
<feature type="transmembrane region" description="Helical" evidence="9">
    <location>
        <begin position="323"/>
        <end position="344"/>
    </location>
</feature>
<dbReference type="InterPro" id="IPR003663">
    <property type="entry name" value="Sugar/inositol_transpt"/>
</dbReference>
<evidence type="ECO:0000256" key="6">
    <source>
        <dbReference type="ARBA" id="ARBA00023136"/>
    </source>
</evidence>
<dbReference type="PANTHER" id="PTHR48020:SF12">
    <property type="entry name" value="PROTON MYO-INOSITOL COTRANSPORTER"/>
    <property type="match status" value="1"/>
</dbReference>
<feature type="transmembrane region" description="Helical" evidence="9">
    <location>
        <begin position="350"/>
        <end position="380"/>
    </location>
</feature>
<evidence type="ECO:0000256" key="3">
    <source>
        <dbReference type="ARBA" id="ARBA00022448"/>
    </source>
</evidence>
<dbReference type="NCBIfam" id="TIGR00879">
    <property type="entry name" value="SP"/>
    <property type="match status" value="1"/>
</dbReference>
<dbReference type="InterPro" id="IPR005829">
    <property type="entry name" value="Sugar_transporter_CS"/>
</dbReference>
<evidence type="ECO:0000256" key="4">
    <source>
        <dbReference type="ARBA" id="ARBA00022692"/>
    </source>
</evidence>
<protein>
    <submittedName>
        <fullName evidence="11">Sugar porter family MFS transporter</fullName>
    </submittedName>
</protein>
<dbReference type="PROSITE" id="PS50850">
    <property type="entry name" value="MFS"/>
    <property type="match status" value="1"/>
</dbReference>
<accession>A0ABP6RGT5</accession>
<dbReference type="InterPro" id="IPR036259">
    <property type="entry name" value="MFS_trans_sf"/>
</dbReference>
<reference evidence="12" key="1">
    <citation type="journal article" date="2019" name="Int. J. Syst. Evol. Microbiol.">
        <title>The Global Catalogue of Microorganisms (GCM) 10K type strain sequencing project: providing services to taxonomists for standard genome sequencing and annotation.</title>
        <authorList>
            <consortium name="The Broad Institute Genomics Platform"/>
            <consortium name="The Broad Institute Genome Sequencing Center for Infectious Disease"/>
            <person name="Wu L."/>
            <person name="Ma J."/>
        </authorList>
    </citation>
    <scope>NUCLEOTIDE SEQUENCE [LARGE SCALE GENOMIC DNA]</scope>
    <source>
        <strain evidence="12">JCM 11483</strain>
    </source>
</reference>
<keyword evidence="6 9" id="KW-0472">Membrane</keyword>
<feature type="transmembrane region" description="Helical" evidence="9">
    <location>
        <begin position="86"/>
        <end position="105"/>
    </location>
</feature>
<feature type="domain" description="Major facilitator superfamily (MFS) profile" evidence="10">
    <location>
        <begin position="20"/>
        <end position="446"/>
    </location>
</feature>
<dbReference type="InterPro" id="IPR020846">
    <property type="entry name" value="MFS_dom"/>
</dbReference>
<dbReference type="InterPro" id="IPR050814">
    <property type="entry name" value="Myo-inositol_Transporter"/>
</dbReference>
<evidence type="ECO:0000313" key="12">
    <source>
        <dbReference type="Proteomes" id="UP001501736"/>
    </source>
</evidence>
<feature type="transmembrane region" description="Helical" evidence="9">
    <location>
        <begin position="255"/>
        <end position="278"/>
    </location>
</feature>
<dbReference type="SUPFAM" id="SSF103473">
    <property type="entry name" value="MFS general substrate transporter"/>
    <property type="match status" value="1"/>
</dbReference>
<evidence type="ECO:0000256" key="5">
    <source>
        <dbReference type="ARBA" id="ARBA00022989"/>
    </source>
</evidence>
<feature type="transmembrane region" description="Helical" evidence="9">
    <location>
        <begin position="56"/>
        <end position="74"/>
    </location>
</feature>
<feature type="transmembrane region" description="Helical" evidence="9">
    <location>
        <begin position="417"/>
        <end position="439"/>
    </location>
</feature>
<comment type="caution">
    <text evidence="11">The sequence shown here is derived from an EMBL/GenBank/DDBJ whole genome shotgun (WGS) entry which is preliminary data.</text>
</comment>
<evidence type="ECO:0000256" key="2">
    <source>
        <dbReference type="ARBA" id="ARBA00010992"/>
    </source>
</evidence>
<feature type="transmembrane region" description="Helical" evidence="9">
    <location>
        <begin position="111"/>
        <end position="133"/>
    </location>
</feature>
<dbReference type="PROSITE" id="PS00216">
    <property type="entry name" value="SUGAR_TRANSPORT_1"/>
    <property type="match status" value="1"/>
</dbReference>
<feature type="transmembrane region" description="Helical" evidence="9">
    <location>
        <begin position="145"/>
        <end position="166"/>
    </location>
</feature>
<dbReference type="PRINTS" id="PR00171">
    <property type="entry name" value="SUGRTRNSPORT"/>
</dbReference>
<evidence type="ECO:0000256" key="1">
    <source>
        <dbReference type="ARBA" id="ARBA00004651"/>
    </source>
</evidence>
<feature type="transmembrane region" description="Helical" evidence="9">
    <location>
        <begin position="290"/>
        <end position="311"/>
    </location>
</feature>
<comment type="subcellular location">
    <subcellularLocation>
        <location evidence="1">Cell membrane</location>
        <topology evidence="1">Multi-pass membrane protein</topology>
    </subcellularLocation>
</comment>
<dbReference type="RefSeq" id="WP_344721587.1">
    <property type="nucleotide sequence ID" value="NZ_BAAAYG010000010.1"/>
</dbReference>
<feature type="transmembrane region" description="Helical" evidence="9">
    <location>
        <begin position="172"/>
        <end position="193"/>
    </location>
</feature>
<keyword evidence="3 7" id="KW-0813">Transport</keyword>
<gene>
    <name evidence="11" type="ORF">GCM10020260_23470</name>
</gene>